<organism evidence="2 3">
    <name type="scientific">Coccomyxa viridis</name>
    <dbReference type="NCBI Taxonomy" id="1274662"/>
    <lineage>
        <taxon>Eukaryota</taxon>
        <taxon>Viridiplantae</taxon>
        <taxon>Chlorophyta</taxon>
        <taxon>core chlorophytes</taxon>
        <taxon>Trebouxiophyceae</taxon>
        <taxon>Trebouxiophyceae incertae sedis</taxon>
        <taxon>Coccomyxaceae</taxon>
        <taxon>Coccomyxa</taxon>
    </lineage>
</organism>
<dbReference type="Proteomes" id="UP001497392">
    <property type="component" value="Unassembled WGS sequence"/>
</dbReference>
<reference evidence="2 3" key="1">
    <citation type="submission" date="2024-06" db="EMBL/GenBank/DDBJ databases">
        <authorList>
            <person name="Kraege A."/>
            <person name="Thomma B."/>
        </authorList>
    </citation>
    <scope>NUCLEOTIDE SEQUENCE [LARGE SCALE GENOMIC DNA]</scope>
</reference>
<protein>
    <submittedName>
        <fullName evidence="2">G5133 protein</fullName>
    </submittedName>
</protein>
<evidence type="ECO:0000313" key="3">
    <source>
        <dbReference type="Proteomes" id="UP001497392"/>
    </source>
</evidence>
<evidence type="ECO:0000313" key="2">
    <source>
        <dbReference type="EMBL" id="CAL5222727.1"/>
    </source>
</evidence>
<gene>
    <name evidence="2" type="primary">g5133</name>
    <name evidence="2" type="ORF">VP750_LOCUS4386</name>
</gene>
<proteinExistence type="predicted"/>
<feature type="compositionally biased region" description="Basic and acidic residues" evidence="1">
    <location>
        <begin position="546"/>
        <end position="555"/>
    </location>
</feature>
<sequence length="713" mass="75191">MEQQGPPCEEFCSRQWDSLRKNTCCEPSVNRRVGTMAPFNFTQRASSRTAIKMQPEDLKMDKLDLSTPTAPSSTALREAQMQAPGSRFGGKMSQAHGTFEPSKAFVRQLAAKSDYRRHLAGLLKEHSLVEGGDLQVATWIKDEGFDTTIPSVMQALENAKANDLLFWASRYNLFVLWSADRTHPWDSLPGAASYVTLEIGKQRGSDSEVVVLLNNSPITEYSFASGVFKTTAPLDWETPTGKTAKVKLELQLSAFFGYGKNDTDSYLGLQAHGVLWVADPTQAPVNWPIAPPIVAGKVNVAGRAAAVAPGSADTLAAFAGVYQTHQLPDCAGKPADAGFELSITMDSAGHPTVSVNGASLHSWSFDAMNVLTWAEEAGVSSAWLQFMALPGGHVFLGSLKTADTPEDAEGFNLFGELCAQPSRLAPDCAMDPAVGQLVASGLASAATLLCASLLRTAFKCWSSLKSGMSADEIHGANELMMERQEAEFATLKRLEGLVTAAEGTFVGAASAKELDPSATADALAAENEAAENAQAAKTAAEATETAAKEAERAADENDALESTSKAAVAAWRASQAQSAAAAAENSALDAAKYARMSHCIRALTAAQAAAQSFNLAKQVAGESAAAEARAAGAALRAVEAGIALYAEKRDYLKLKDIAEASDVAGKALDAAKAAVTGWEAASVASRRGALDAAKVAAEFSQLCHKFMRSVHRA</sequence>
<evidence type="ECO:0000256" key="1">
    <source>
        <dbReference type="SAM" id="MobiDB-lite"/>
    </source>
</evidence>
<feature type="region of interest" description="Disordered" evidence="1">
    <location>
        <begin position="542"/>
        <end position="561"/>
    </location>
</feature>
<accession>A0ABP1FX59</accession>
<comment type="caution">
    <text evidence="2">The sequence shown here is derived from an EMBL/GenBank/DDBJ whole genome shotgun (WGS) entry which is preliminary data.</text>
</comment>
<keyword evidence="3" id="KW-1185">Reference proteome</keyword>
<dbReference type="EMBL" id="CAXHTA020000007">
    <property type="protein sequence ID" value="CAL5222727.1"/>
    <property type="molecule type" value="Genomic_DNA"/>
</dbReference>
<name>A0ABP1FX59_9CHLO</name>